<dbReference type="OrthoDB" id="9816005at2"/>
<dbReference type="Gene3D" id="1.20.5.3310">
    <property type="match status" value="1"/>
</dbReference>
<dbReference type="NCBIfam" id="TIGR01410">
    <property type="entry name" value="tatB"/>
    <property type="match status" value="1"/>
</dbReference>
<keyword evidence="4" id="KW-0997">Cell inner membrane</keyword>
<evidence type="ECO:0000256" key="10">
    <source>
        <dbReference type="HAMAP-Rule" id="MF_00237"/>
    </source>
</evidence>
<evidence type="ECO:0000256" key="7">
    <source>
        <dbReference type="ARBA" id="ARBA00022989"/>
    </source>
</evidence>
<dbReference type="HAMAP" id="MF_00237">
    <property type="entry name" value="TatB"/>
    <property type="match status" value="1"/>
</dbReference>
<feature type="region of interest" description="Disordered" evidence="11">
    <location>
        <begin position="74"/>
        <end position="139"/>
    </location>
</feature>
<comment type="subcellular location">
    <subcellularLocation>
        <location evidence="10">Cell membrane</location>
        <topology evidence="10">Single-pass membrane protein</topology>
    </subcellularLocation>
    <subcellularLocation>
        <location evidence="1">Membrane</location>
        <topology evidence="1">Single-pass membrane protein</topology>
    </subcellularLocation>
</comment>
<gene>
    <name evidence="10" type="primary">tatB</name>
    <name evidence="13" type="ORF">SAMN05421881_10513</name>
</gene>
<dbReference type="GO" id="GO:0008320">
    <property type="term" value="F:protein transmembrane transporter activity"/>
    <property type="evidence" value="ECO:0007669"/>
    <property type="project" value="UniProtKB-UniRule"/>
</dbReference>
<dbReference type="GO" id="GO:0033281">
    <property type="term" value="C:TAT protein transport complex"/>
    <property type="evidence" value="ECO:0007669"/>
    <property type="project" value="UniProtKB-UniRule"/>
</dbReference>
<evidence type="ECO:0000256" key="4">
    <source>
        <dbReference type="ARBA" id="ARBA00022519"/>
    </source>
</evidence>
<comment type="subunit">
    <text evidence="10">The Tat system comprises two distinct complexes: a TatABC complex, containing multiple copies of TatA, TatB and TatC subunits, and a separate TatA complex, containing only TatA subunits. Substrates initially bind to the TatABC complex, which probably triggers association of the separate TatA complex to form the active translocon.</text>
</comment>
<evidence type="ECO:0000313" key="14">
    <source>
        <dbReference type="Proteomes" id="UP000198640"/>
    </source>
</evidence>
<dbReference type="PANTHER" id="PTHR33162">
    <property type="entry name" value="SEC-INDEPENDENT PROTEIN TRANSLOCASE PROTEIN TATA, CHLOROPLASTIC"/>
    <property type="match status" value="1"/>
</dbReference>
<evidence type="ECO:0000256" key="11">
    <source>
        <dbReference type="SAM" id="MobiDB-lite"/>
    </source>
</evidence>
<evidence type="ECO:0000256" key="12">
    <source>
        <dbReference type="SAM" id="Phobius"/>
    </source>
</evidence>
<keyword evidence="2 10" id="KW-0813">Transport</keyword>
<sequence length="139" mass="15583">MFDISFAELMIISIVALIVIGPERLPMVARTLGHLIGRARRYIENIKHDLREEIELDQLRKFKDSVQDTVHTFESSVHKEMHQIRQAVDPQSPASDQDSPASADGNDATPQAPERAHSAQSEPRQSRTASAHNNHPDKS</sequence>
<dbReference type="GO" id="GO:0043953">
    <property type="term" value="P:protein transport by the Tat complex"/>
    <property type="evidence" value="ECO:0007669"/>
    <property type="project" value="UniProtKB-UniRule"/>
</dbReference>
<evidence type="ECO:0000256" key="2">
    <source>
        <dbReference type="ARBA" id="ARBA00022448"/>
    </source>
</evidence>
<name>A0A1H3LME6_9PROT</name>
<evidence type="ECO:0000256" key="3">
    <source>
        <dbReference type="ARBA" id="ARBA00022475"/>
    </source>
</evidence>
<dbReference type="Pfam" id="PF02416">
    <property type="entry name" value="TatA_B_E"/>
    <property type="match status" value="1"/>
</dbReference>
<keyword evidence="14" id="KW-1185">Reference proteome</keyword>
<evidence type="ECO:0000256" key="8">
    <source>
        <dbReference type="ARBA" id="ARBA00023010"/>
    </source>
</evidence>
<dbReference type="STRING" id="44576.SAMN05421881_10513"/>
<evidence type="ECO:0000256" key="1">
    <source>
        <dbReference type="ARBA" id="ARBA00004167"/>
    </source>
</evidence>
<dbReference type="InterPro" id="IPR018448">
    <property type="entry name" value="TatB"/>
</dbReference>
<keyword evidence="9 10" id="KW-0472">Membrane</keyword>
<evidence type="ECO:0000256" key="6">
    <source>
        <dbReference type="ARBA" id="ARBA00022927"/>
    </source>
</evidence>
<evidence type="ECO:0000256" key="9">
    <source>
        <dbReference type="ARBA" id="ARBA00023136"/>
    </source>
</evidence>
<feature type="compositionally biased region" description="Low complexity" evidence="11">
    <location>
        <begin position="89"/>
        <end position="104"/>
    </location>
</feature>
<keyword evidence="7 10" id="KW-1133">Transmembrane helix</keyword>
<dbReference type="EMBL" id="FNOY01000051">
    <property type="protein sequence ID" value="SDY65543.1"/>
    <property type="molecule type" value="Genomic_DNA"/>
</dbReference>
<organism evidence="13 14">
    <name type="scientific">Nitrosomonas halophila</name>
    <dbReference type="NCBI Taxonomy" id="44576"/>
    <lineage>
        <taxon>Bacteria</taxon>
        <taxon>Pseudomonadati</taxon>
        <taxon>Pseudomonadota</taxon>
        <taxon>Betaproteobacteria</taxon>
        <taxon>Nitrosomonadales</taxon>
        <taxon>Nitrosomonadaceae</taxon>
        <taxon>Nitrosomonas</taxon>
    </lineage>
</organism>
<dbReference type="Proteomes" id="UP000198640">
    <property type="component" value="Unassembled WGS sequence"/>
</dbReference>
<keyword evidence="6 10" id="KW-0653">Protein transport</keyword>
<comment type="similarity">
    <text evidence="10">Belongs to the TatB family.</text>
</comment>
<evidence type="ECO:0000313" key="13">
    <source>
        <dbReference type="EMBL" id="SDY65543.1"/>
    </source>
</evidence>
<dbReference type="PANTHER" id="PTHR33162:SF1">
    <property type="entry name" value="SEC-INDEPENDENT PROTEIN TRANSLOCASE PROTEIN TATA, CHLOROPLASTIC"/>
    <property type="match status" value="1"/>
</dbReference>
<accession>A0A1H3LME6</accession>
<dbReference type="AlphaFoldDB" id="A0A1H3LME6"/>
<feature type="transmembrane region" description="Helical" evidence="12">
    <location>
        <begin position="6"/>
        <end position="22"/>
    </location>
</feature>
<comment type="function">
    <text evidence="10">Part of the twin-arginine translocation (Tat) system that transports large folded proteins containing a characteristic twin-arginine motif in their signal peptide across membranes. Together with TatC, TatB is part of a receptor directly interacting with Tat signal peptides. TatB may form an oligomeric binding site that transiently accommodates folded Tat precursor proteins before their translocation.</text>
</comment>
<feature type="compositionally biased region" description="Polar residues" evidence="11">
    <location>
        <begin position="118"/>
        <end position="133"/>
    </location>
</feature>
<reference evidence="13 14" key="1">
    <citation type="submission" date="2016-10" db="EMBL/GenBank/DDBJ databases">
        <authorList>
            <person name="de Groot N.N."/>
        </authorList>
    </citation>
    <scope>NUCLEOTIDE SEQUENCE [LARGE SCALE GENOMIC DNA]</scope>
    <source>
        <strain evidence="13 14">Nm1</strain>
    </source>
</reference>
<keyword evidence="3 10" id="KW-1003">Cell membrane</keyword>
<keyword evidence="8 10" id="KW-0811">Translocation</keyword>
<proteinExistence type="inferred from homology"/>
<protein>
    <recommendedName>
        <fullName evidence="10">Sec-independent protein translocase protein TatB</fullName>
    </recommendedName>
</protein>
<evidence type="ECO:0000256" key="5">
    <source>
        <dbReference type="ARBA" id="ARBA00022692"/>
    </source>
</evidence>
<dbReference type="PRINTS" id="PR01506">
    <property type="entry name" value="TATBPROTEIN"/>
</dbReference>
<dbReference type="InterPro" id="IPR003369">
    <property type="entry name" value="TatA/B/E"/>
</dbReference>
<keyword evidence="5 10" id="KW-0812">Transmembrane</keyword>